<keyword evidence="16" id="KW-1185">Reference proteome</keyword>
<evidence type="ECO:0000256" key="9">
    <source>
        <dbReference type="ARBA" id="ARBA00043939"/>
    </source>
</evidence>
<feature type="region of interest" description="Disordered" evidence="11">
    <location>
        <begin position="265"/>
        <end position="329"/>
    </location>
</feature>
<dbReference type="PANTHER" id="PTHR10783">
    <property type="entry name" value="XENOTROPIC AND POLYTROPIC RETROVIRUS RECEPTOR 1-RELATED"/>
    <property type="match status" value="1"/>
</dbReference>
<keyword evidence="7 12" id="KW-1133">Transmembrane helix</keyword>
<dbReference type="PANTHER" id="PTHR10783:SF104">
    <property type="entry name" value="PHOSPHATE TRANSPORTER PHO1 HOMOLOG 10"/>
    <property type="match status" value="1"/>
</dbReference>
<evidence type="ECO:0000256" key="12">
    <source>
        <dbReference type="SAM" id="Phobius"/>
    </source>
</evidence>
<keyword evidence="4" id="KW-1003">Cell membrane</keyword>
<evidence type="ECO:0000256" key="5">
    <source>
        <dbReference type="ARBA" id="ARBA00022592"/>
    </source>
</evidence>
<evidence type="ECO:0000256" key="4">
    <source>
        <dbReference type="ARBA" id="ARBA00022475"/>
    </source>
</evidence>
<reference evidence="16" key="1">
    <citation type="journal article" date="2020" name="Genome Biol.">
        <title>Gamete binning: chromosome-level and haplotype-resolved genome assembly enabled by high-throughput single-cell sequencing of gamete genomes.</title>
        <authorList>
            <person name="Campoy J.A."/>
            <person name="Sun H."/>
            <person name="Goel M."/>
            <person name="Jiao W.-B."/>
            <person name="Folz-Donahue K."/>
            <person name="Wang N."/>
            <person name="Rubio M."/>
            <person name="Liu C."/>
            <person name="Kukat C."/>
            <person name="Ruiz D."/>
            <person name="Huettel B."/>
            <person name="Schneeberger K."/>
        </authorList>
    </citation>
    <scope>NUCLEOTIDE SEQUENCE [LARGE SCALE GENOMIC DNA]</scope>
    <source>
        <strain evidence="16">cv. Rojo Pasion</strain>
    </source>
</reference>
<feature type="transmembrane region" description="Helical" evidence="12">
    <location>
        <begin position="758"/>
        <end position="776"/>
    </location>
</feature>
<accession>A0A6J5W1J3</accession>
<comment type="subcellular location">
    <subcellularLocation>
        <location evidence="1">Cell membrane</location>
        <topology evidence="1">Multi-pass membrane protein</topology>
    </subcellularLocation>
</comment>
<dbReference type="Pfam" id="PF03124">
    <property type="entry name" value="EXS"/>
    <property type="match status" value="1"/>
</dbReference>
<dbReference type="PROSITE" id="PS51382">
    <property type="entry name" value="SPX"/>
    <property type="match status" value="1"/>
</dbReference>
<evidence type="ECO:0000313" key="15">
    <source>
        <dbReference type="EMBL" id="CAB4295286.1"/>
    </source>
</evidence>
<evidence type="ECO:0008006" key="17">
    <source>
        <dbReference type="Google" id="ProtNLM"/>
    </source>
</evidence>
<evidence type="ECO:0000256" key="7">
    <source>
        <dbReference type="ARBA" id="ARBA00022989"/>
    </source>
</evidence>
<keyword evidence="3" id="KW-0813">Transport</keyword>
<dbReference type="CDD" id="cd14476">
    <property type="entry name" value="SPX_PHO1_like"/>
    <property type="match status" value="1"/>
</dbReference>
<feature type="coiled-coil region" evidence="10">
    <location>
        <begin position="230"/>
        <end position="257"/>
    </location>
</feature>
<name>A0A6J5W1J3_PRUAR</name>
<feature type="domain" description="SPX" evidence="14">
    <location>
        <begin position="104"/>
        <end position="434"/>
    </location>
</feature>
<evidence type="ECO:0000256" key="3">
    <source>
        <dbReference type="ARBA" id="ARBA00022448"/>
    </source>
</evidence>
<keyword evidence="6 12" id="KW-0812">Transmembrane</keyword>
<dbReference type="GO" id="GO:0005886">
    <property type="term" value="C:plasma membrane"/>
    <property type="evidence" value="ECO:0007669"/>
    <property type="project" value="UniProtKB-SubCell"/>
</dbReference>
<keyword evidence="10" id="KW-0175">Coiled coil</keyword>
<dbReference type="InterPro" id="IPR034092">
    <property type="entry name" value="PHO1_SPX"/>
</dbReference>
<dbReference type="InterPro" id="IPR004331">
    <property type="entry name" value="SPX_dom"/>
</dbReference>
<feature type="domain" description="EXS" evidence="13">
    <location>
        <begin position="693"/>
        <end position="888"/>
    </location>
</feature>
<feature type="transmembrane region" description="Helical" evidence="12">
    <location>
        <begin position="804"/>
        <end position="825"/>
    </location>
</feature>
<evidence type="ECO:0000259" key="13">
    <source>
        <dbReference type="PROSITE" id="PS51380"/>
    </source>
</evidence>
<evidence type="ECO:0000256" key="8">
    <source>
        <dbReference type="ARBA" id="ARBA00023136"/>
    </source>
</evidence>
<feature type="transmembrane region" description="Helical" evidence="12">
    <location>
        <begin position="568"/>
        <end position="589"/>
    </location>
</feature>
<sequence length="889" mass="102914">MAVLKNGGGGKHHPHQHPLDFGHYFIFYFYQHKTRNAEAEAEAEAEADADADADEGTSPCKIACALLLFKSKPPNSPMVTVMTRVETVSFSHSAHFCNQPSRKMKFGKEFKKKMVPEWAEAYMDYNGLKRILRELREYKQRKHSRDLLDHKIAAARAPPPNRIISGIELQISSLQNTNGDIEDQVIDVNTLHGDGCRQFYKTKFLRQSEEGGEIEVAFFRKLDEELNKVNTFYKDKVEEVKQEANHLDKQMEALVALRIKVKNPKQYGSNSKRHRNSSVPLTSNKSSAADASGNEPMDLTSENEQHQREPSPGASEVNPTHIKNPGSDDREVLNIYDYKEDPLEVLEHVKIKNTLESPISTIKGVFKDSREEELSFGKEELKRVEERLRAVFIQFYHKLQLLEHYSFMNLSAFSKIMKKYEKITSRRAARSYMLIVDNSYLGSSDEVTNLLERAEATFIQNFSNSNRREGMKSLRPKAKREKHAVTFFSGFFWGCSIALMVAIILRIEARKLMDKEEGAQYMENIFPLYSLFGYITLHMLTYAADIYFWRHYRVNYAFIFSFKKGTELGYREVFLLSSGLAVLALGGLLANLHLDMDSSAEKYKTLTELVPLGLLILVLAITFCPFNIIYRSSRFFFIRCLFRCICAPLYPETFPDFFLADQLTSQVQALRSFVLYICYYGLGEYSRRQSKCHSHGVYNTLYFIIAVIPFWMRFLQCIRRFCEEKDVKHMCNGLKYFSTIVAVIIRTAYELKKGKTSWMVLALICSAVATTMNMYWDIVVDWGLLRTKSKNKYLRDRLLVSHKILYFAAMVLNIVLRLAWMQLVLEFKLSTVHKMTISTIIAFLEVIRRGIWSFFRLENEHLNNVGEYRAFKSVPLPFSYYDEDAEKDD</sequence>
<comment type="function">
    <text evidence="9">May transport inorganic phosphate (Pi).</text>
</comment>
<feature type="transmembrane region" description="Helical" evidence="12">
    <location>
        <begin position="525"/>
        <end position="548"/>
    </location>
</feature>
<dbReference type="Pfam" id="PF03105">
    <property type="entry name" value="SPX"/>
    <property type="match status" value="1"/>
</dbReference>
<dbReference type="Proteomes" id="UP000507245">
    <property type="component" value="Unassembled WGS sequence"/>
</dbReference>
<dbReference type="AlphaFoldDB" id="A0A6J5W1J3"/>
<evidence type="ECO:0000256" key="10">
    <source>
        <dbReference type="SAM" id="Coils"/>
    </source>
</evidence>
<gene>
    <name evidence="15" type="ORF">ORAREDHAP_LOCUS6622</name>
</gene>
<keyword evidence="5" id="KW-0592">Phosphate transport</keyword>
<feature type="compositionally biased region" description="Polar residues" evidence="11">
    <location>
        <begin position="277"/>
        <end position="289"/>
    </location>
</feature>
<dbReference type="EMBL" id="CAEKKB010000001">
    <property type="protein sequence ID" value="CAB4295286.1"/>
    <property type="molecule type" value="Genomic_DNA"/>
</dbReference>
<evidence type="ECO:0000256" key="11">
    <source>
        <dbReference type="SAM" id="MobiDB-lite"/>
    </source>
</evidence>
<dbReference type="GO" id="GO:0016036">
    <property type="term" value="P:cellular response to phosphate starvation"/>
    <property type="evidence" value="ECO:0007669"/>
    <property type="project" value="TreeGrafter"/>
</dbReference>
<evidence type="ECO:0000256" key="6">
    <source>
        <dbReference type="ARBA" id="ARBA00022692"/>
    </source>
</evidence>
<protein>
    <recommendedName>
        <fullName evidence="17">SPX domain-containing protein</fullName>
    </recommendedName>
</protein>
<organism evidence="15 16">
    <name type="scientific">Prunus armeniaca</name>
    <name type="common">Apricot</name>
    <name type="synonym">Armeniaca vulgaris</name>
    <dbReference type="NCBI Taxonomy" id="36596"/>
    <lineage>
        <taxon>Eukaryota</taxon>
        <taxon>Viridiplantae</taxon>
        <taxon>Streptophyta</taxon>
        <taxon>Embryophyta</taxon>
        <taxon>Tracheophyta</taxon>
        <taxon>Spermatophyta</taxon>
        <taxon>Magnoliopsida</taxon>
        <taxon>eudicotyledons</taxon>
        <taxon>Gunneridae</taxon>
        <taxon>Pentapetalae</taxon>
        <taxon>rosids</taxon>
        <taxon>fabids</taxon>
        <taxon>Rosales</taxon>
        <taxon>Rosaceae</taxon>
        <taxon>Amygdaloideae</taxon>
        <taxon>Amygdaleae</taxon>
        <taxon>Prunus</taxon>
    </lineage>
</organism>
<feature type="transmembrane region" description="Helical" evidence="12">
    <location>
        <begin position="484"/>
        <end position="505"/>
    </location>
</feature>
<dbReference type="GO" id="GO:0006817">
    <property type="term" value="P:phosphate ion transport"/>
    <property type="evidence" value="ECO:0007669"/>
    <property type="project" value="UniProtKB-KW"/>
</dbReference>
<dbReference type="GO" id="GO:0000822">
    <property type="term" value="F:inositol hexakisphosphate binding"/>
    <property type="evidence" value="ECO:0007669"/>
    <property type="project" value="TreeGrafter"/>
</dbReference>
<keyword evidence="8 12" id="KW-0472">Membrane</keyword>
<feature type="transmembrane region" description="Helical" evidence="12">
    <location>
        <begin position="609"/>
        <end position="630"/>
    </location>
</feature>
<feature type="transmembrane region" description="Helical" evidence="12">
    <location>
        <begin position="696"/>
        <end position="714"/>
    </location>
</feature>
<evidence type="ECO:0000313" key="16">
    <source>
        <dbReference type="Proteomes" id="UP000507245"/>
    </source>
</evidence>
<proteinExistence type="inferred from homology"/>
<dbReference type="PROSITE" id="PS51380">
    <property type="entry name" value="EXS"/>
    <property type="match status" value="1"/>
</dbReference>
<dbReference type="InterPro" id="IPR004342">
    <property type="entry name" value="EXS_C"/>
</dbReference>
<evidence type="ECO:0000256" key="1">
    <source>
        <dbReference type="ARBA" id="ARBA00004651"/>
    </source>
</evidence>
<dbReference type="GO" id="GO:0005802">
    <property type="term" value="C:trans-Golgi network"/>
    <property type="evidence" value="ECO:0007669"/>
    <property type="project" value="TreeGrafter"/>
</dbReference>
<comment type="similarity">
    <text evidence="2">Belongs to the SYG1 (TC 2.A.94) family.</text>
</comment>
<evidence type="ECO:0000259" key="14">
    <source>
        <dbReference type="PROSITE" id="PS51382"/>
    </source>
</evidence>
<evidence type="ECO:0000256" key="2">
    <source>
        <dbReference type="ARBA" id="ARBA00009665"/>
    </source>
</evidence>
<dbReference type="OrthoDB" id="9970435at2759"/>